<evidence type="ECO:0000259" key="3">
    <source>
        <dbReference type="PROSITE" id="PS50977"/>
    </source>
</evidence>
<keyword evidence="5" id="KW-1185">Reference proteome</keyword>
<gene>
    <name evidence="4" type="ORF">GCM10017044_18090</name>
</gene>
<keyword evidence="1 2" id="KW-0238">DNA-binding</keyword>
<reference evidence="4" key="1">
    <citation type="journal article" date="2014" name="Int. J. Syst. Evol. Microbiol.">
        <title>Complete genome sequence of Corynebacterium casei LMG S-19264T (=DSM 44701T), isolated from a smear-ripened cheese.</title>
        <authorList>
            <consortium name="US DOE Joint Genome Institute (JGI-PGF)"/>
            <person name="Walter F."/>
            <person name="Albersmeier A."/>
            <person name="Kalinowski J."/>
            <person name="Ruckert C."/>
        </authorList>
    </citation>
    <scope>NUCLEOTIDE SEQUENCE</scope>
    <source>
        <strain evidence="4">KCTC 42590</strain>
    </source>
</reference>
<evidence type="ECO:0000256" key="2">
    <source>
        <dbReference type="PROSITE-ProRule" id="PRU00335"/>
    </source>
</evidence>
<dbReference type="AlphaFoldDB" id="A0A919AU42"/>
<evidence type="ECO:0000313" key="5">
    <source>
        <dbReference type="Proteomes" id="UP000630923"/>
    </source>
</evidence>
<dbReference type="Gene3D" id="1.10.357.10">
    <property type="entry name" value="Tetracycline Repressor, domain 2"/>
    <property type="match status" value="1"/>
</dbReference>
<comment type="caution">
    <text evidence="4">The sequence shown here is derived from an EMBL/GenBank/DDBJ whole genome shotgun (WGS) entry which is preliminary data.</text>
</comment>
<evidence type="ECO:0000313" key="4">
    <source>
        <dbReference type="EMBL" id="GHF23904.1"/>
    </source>
</evidence>
<dbReference type="EMBL" id="BNCI01000002">
    <property type="protein sequence ID" value="GHF23904.1"/>
    <property type="molecule type" value="Genomic_DNA"/>
</dbReference>
<dbReference type="GO" id="GO:0003677">
    <property type="term" value="F:DNA binding"/>
    <property type="evidence" value="ECO:0007669"/>
    <property type="project" value="UniProtKB-UniRule"/>
</dbReference>
<protein>
    <submittedName>
        <fullName evidence="4">Transcriptional regulator</fullName>
    </submittedName>
</protein>
<reference evidence="4" key="2">
    <citation type="submission" date="2020-09" db="EMBL/GenBank/DDBJ databases">
        <authorList>
            <person name="Sun Q."/>
            <person name="Kim S."/>
        </authorList>
    </citation>
    <scope>NUCLEOTIDE SEQUENCE</scope>
    <source>
        <strain evidence="4">KCTC 42590</strain>
    </source>
</reference>
<feature type="domain" description="HTH tetR-type" evidence="3">
    <location>
        <begin position="4"/>
        <end position="64"/>
    </location>
</feature>
<accession>A0A919AU42</accession>
<dbReference type="InterPro" id="IPR009057">
    <property type="entry name" value="Homeodomain-like_sf"/>
</dbReference>
<dbReference type="SUPFAM" id="SSF46689">
    <property type="entry name" value="Homeodomain-like"/>
    <property type="match status" value="1"/>
</dbReference>
<feature type="DNA-binding region" description="H-T-H motif" evidence="2">
    <location>
        <begin position="27"/>
        <end position="46"/>
    </location>
</feature>
<dbReference type="Proteomes" id="UP000630923">
    <property type="component" value="Unassembled WGS sequence"/>
</dbReference>
<organism evidence="4 5">
    <name type="scientific">Kordiimonas sediminis</name>
    <dbReference type="NCBI Taxonomy" id="1735581"/>
    <lineage>
        <taxon>Bacteria</taxon>
        <taxon>Pseudomonadati</taxon>
        <taxon>Pseudomonadota</taxon>
        <taxon>Alphaproteobacteria</taxon>
        <taxon>Kordiimonadales</taxon>
        <taxon>Kordiimonadaceae</taxon>
        <taxon>Kordiimonas</taxon>
    </lineage>
</organism>
<dbReference type="PROSITE" id="PS50977">
    <property type="entry name" value="HTH_TETR_2"/>
    <property type="match status" value="1"/>
</dbReference>
<name>A0A919AU42_9PROT</name>
<proteinExistence type="predicted"/>
<dbReference type="RefSeq" id="WP_191252162.1">
    <property type="nucleotide sequence ID" value="NZ_BNCI01000002.1"/>
</dbReference>
<evidence type="ECO:0000256" key="1">
    <source>
        <dbReference type="ARBA" id="ARBA00023125"/>
    </source>
</evidence>
<dbReference type="InterPro" id="IPR001647">
    <property type="entry name" value="HTH_TetR"/>
</dbReference>
<sequence length="183" mass="20190">MTKRLTKSNWLQHGFTVLQSDGHVALKAGSLVKELGVSRGSFYWHFDSVDDFKSQLLNAWREDLTQSIITDLQSLPNGEEQLTELIHRVITHSQTLEAAIRGWAQVDPLAAAAVKEVDQLRIDYVSNTLVRAGVQEDIARGRATLVVWAHIGLALSPELAQSLPVAFAGDIAHLLHSQYVTTA</sequence>